<protein>
    <submittedName>
        <fullName evidence="1">Uncharacterized protein</fullName>
    </submittedName>
</protein>
<gene>
    <name evidence="1" type="ORF">ACD_4C00011G0004</name>
</gene>
<comment type="caution">
    <text evidence="1">The sequence shown here is derived from an EMBL/GenBank/DDBJ whole genome shotgun (WGS) entry which is preliminary data.</text>
</comment>
<name>K2F7Q8_9BACT</name>
<dbReference type="EMBL" id="AMFJ01000527">
    <property type="protein sequence ID" value="EKE27181.1"/>
    <property type="molecule type" value="Genomic_DNA"/>
</dbReference>
<reference evidence="1" key="1">
    <citation type="journal article" date="2012" name="Science">
        <title>Fermentation, hydrogen, and sulfur metabolism in multiple uncultivated bacterial phyla.</title>
        <authorList>
            <person name="Wrighton K.C."/>
            <person name="Thomas B.C."/>
            <person name="Sharon I."/>
            <person name="Miller C.S."/>
            <person name="Castelle C.J."/>
            <person name="VerBerkmoes N.C."/>
            <person name="Wilkins M.J."/>
            <person name="Hettich R.L."/>
            <person name="Lipton M.S."/>
            <person name="Williams K.H."/>
            <person name="Long P.E."/>
            <person name="Banfield J.F."/>
        </authorList>
    </citation>
    <scope>NUCLEOTIDE SEQUENCE [LARGE SCALE GENOMIC DNA]</scope>
</reference>
<evidence type="ECO:0000313" key="1">
    <source>
        <dbReference type="EMBL" id="EKE27181.1"/>
    </source>
</evidence>
<proteinExistence type="predicted"/>
<organism evidence="1">
    <name type="scientific">uncultured bacterium</name>
    <name type="common">gcode 4</name>
    <dbReference type="NCBI Taxonomy" id="1234023"/>
    <lineage>
        <taxon>Bacteria</taxon>
        <taxon>environmental samples</taxon>
    </lineage>
</organism>
<dbReference type="AlphaFoldDB" id="K2F7Q8"/>
<sequence>MNSINSSVLSNTKNLEDFPDVKKAIYLLESPWSVNFNYIFELIKNNINELDEEMLSRLRTWVISKADFLMKSCVWLLEWIEEVLNLLNIEEMFLSDEVVKFIEEIYPRLSYWTIIEMSPTQRWINWINELDYFWCRSYVEKYGKEYNRILYTRELLLSRGFEEVELSDDFIGKIWEVRELLVYIHVNSRKNENVLSEVKKWVSWILSLSMSK</sequence>
<accession>K2F7Q8</accession>